<keyword evidence="2" id="KW-0808">Transferase</keyword>
<keyword evidence="3" id="KW-1185">Reference proteome</keyword>
<evidence type="ECO:0000259" key="1">
    <source>
        <dbReference type="PROSITE" id="PS51186"/>
    </source>
</evidence>
<dbReference type="EMBL" id="JBHMDO010000034">
    <property type="protein sequence ID" value="MFB9328551.1"/>
    <property type="molecule type" value="Genomic_DNA"/>
</dbReference>
<protein>
    <submittedName>
        <fullName evidence="2">GNAT family N-acetyltransferase</fullName>
        <ecNumber evidence="2">2.3.1.-</ecNumber>
    </submittedName>
</protein>
<evidence type="ECO:0000313" key="2">
    <source>
        <dbReference type="EMBL" id="MFB9328551.1"/>
    </source>
</evidence>
<proteinExistence type="predicted"/>
<dbReference type="SUPFAM" id="SSF55729">
    <property type="entry name" value="Acyl-CoA N-acyltransferases (Nat)"/>
    <property type="match status" value="1"/>
</dbReference>
<dbReference type="InterPro" id="IPR000182">
    <property type="entry name" value="GNAT_dom"/>
</dbReference>
<name>A0ABV5KTL3_9BACL</name>
<keyword evidence="2" id="KW-0012">Acyltransferase</keyword>
<comment type="caution">
    <text evidence="2">The sequence shown here is derived from an EMBL/GenBank/DDBJ whole genome shotgun (WGS) entry which is preliminary data.</text>
</comment>
<dbReference type="EC" id="2.3.1.-" evidence="2"/>
<dbReference type="InterPro" id="IPR050276">
    <property type="entry name" value="MshD_Acetyltransferase"/>
</dbReference>
<feature type="domain" description="N-acetyltransferase" evidence="1">
    <location>
        <begin position="1"/>
        <end position="159"/>
    </location>
</feature>
<dbReference type="Proteomes" id="UP001589747">
    <property type="component" value="Unassembled WGS sequence"/>
</dbReference>
<dbReference type="PROSITE" id="PS51186">
    <property type="entry name" value="GNAT"/>
    <property type="match status" value="1"/>
</dbReference>
<dbReference type="Pfam" id="PF00583">
    <property type="entry name" value="Acetyltransf_1"/>
    <property type="match status" value="1"/>
</dbReference>
<dbReference type="PANTHER" id="PTHR43617">
    <property type="entry name" value="L-AMINO ACID N-ACETYLTRANSFERASE"/>
    <property type="match status" value="1"/>
</dbReference>
<accession>A0ABV5KTL3</accession>
<dbReference type="InterPro" id="IPR016181">
    <property type="entry name" value="Acyl_CoA_acyltransferase"/>
</dbReference>
<evidence type="ECO:0000313" key="3">
    <source>
        <dbReference type="Proteomes" id="UP001589747"/>
    </source>
</evidence>
<reference evidence="2 3" key="1">
    <citation type="submission" date="2024-09" db="EMBL/GenBank/DDBJ databases">
        <authorList>
            <person name="Sun Q."/>
            <person name="Mori K."/>
        </authorList>
    </citation>
    <scope>NUCLEOTIDE SEQUENCE [LARGE SCALE GENOMIC DNA]</scope>
    <source>
        <strain evidence="2 3">TISTR 2452</strain>
    </source>
</reference>
<dbReference type="CDD" id="cd04301">
    <property type="entry name" value="NAT_SF"/>
    <property type="match status" value="1"/>
</dbReference>
<sequence>MEFRRLHTYSLEQLTALWNEGFLHYFVNLNFTLDMFLKRTANDGLSLAHSFAILDGERPVGFVMNGFREDAGRKIAWNGGTALIPEYRGRGIGKLLIEEAIRIYRAENVDIALLEAIKENAPAIALYSKYGYAVIDRLSFYQWEGQLSDEAFGDSESAERYTMTTGNPQDVQRLSFHRELQPWQSQWQSLQNGGLALIARDKDGIAAGYALFKRVLDEQGEHQSTILYQCAVKEEAAEREALARLLLREAFASSKSIVCRTGNFPQSQRIVIEALERAGFKTTTEQVHMKLELRR</sequence>
<dbReference type="RefSeq" id="WP_377497978.1">
    <property type="nucleotide sequence ID" value="NZ_JBHMDO010000034.1"/>
</dbReference>
<organism evidence="2 3">
    <name type="scientific">Paenibacillus aurantiacus</name>
    <dbReference type="NCBI Taxonomy" id="1936118"/>
    <lineage>
        <taxon>Bacteria</taxon>
        <taxon>Bacillati</taxon>
        <taxon>Bacillota</taxon>
        <taxon>Bacilli</taxon>
        <taxon>Bacillales</taxon>
        <taxon>Paenibacillaceae</taxon>
        <taxon>Paenibacillus</taxon>
    </lineage>
</organism>
<dbReference type="Gene3D" id="3.40.630.30">
    <property type="match status" value="1"/>
</dbReference>
<dbReference type="GO" id="GO:0016746">
    <property type="term" value="F:acyltransferase activity"/>
    <property type="evidence" value="ECO:0007669"/>
    <property type="project" value="UniProtKB-KW"/>
</dbReference>
<gene>
    <name evidence="2" type="ORF">ACFFSY_21670</name>
</gene>